<evidence type="ECO:0000313" key="2">
    <source>
        <dbReference type="EMBL" id="RPF71487.1"/>
    </source>
</evidence>
<keyword evidence="2" id="KW-0808">Transferase</keyword>
<dbReference type="EMBL" id="RPFZ01000001">
    <property type="protein sequence ID" value="RPF71487.1"/>
    <property type="molecule type" value="Genomic_DNA"/>
</dbReference>
<name>A0A3N5CSC7_9SPHN</name>
<dbReference type="Gene3D" id="3.40.50.10330">
    <property type="entry name" value="Probable inorganic polyphosphate/atp-NAD kinase, domain 1"/>
    <property type="match status" value="1"/>
</dbReference>
<dbReference type="Pfam" id="PF00781">
    <property type="entry name" value="DAGK_cat"/>
    <property type="match status" value="1"/>
</dbReference>
<reference evidence="2 3" key="1">
    <citation type="submission" date="2018-11" db="EMBL/GenBank/DDBJ databases">
        <title>Erythrobacter spongiae sp. nov., isolated from a marine sponge.</title>
        <authorList>
            <person name="Zhuang L."/>
            <person name="Luo L."/>
        </authorList>
    </citation>
    <scope>NUCLEOTIDE SEQUENCE [LARGE SCALE GENOMIC DNA]</scope>
    <source>
        <strain evidence="2 3">HN-E23</strain>
    </source>
</reference>
<feature type="domain" description="DAGKc" evidence="1">
    <location>
        <begin position="82"/>
        <end position="162"/>
    </location>
</feature>
<dbReference type="OrthoDB" id="7209949at2"/>
<sequence length="342" mass="37656">MHGTIHLFERLPQMDAKPVAANDVPLFPVRARPLVGMIRNSRSHRNENGLEPSTLRDDVIVAMPERRKELAGILADFASKRVDYIAIDGGDGTVRDVLTCGAGVFAGNWPRLIILPNGKTNALAHDLRLPSGWTLDEALQAARRGRAAFRRPLVVTQRENERAQVRGFVLGAGAFTRAIALGQRSHDLGAFNNAVVGLTTAWSVAQAFFGSNENAWRRGTPMRLRDSEGADLPHRGGLPAGERWMVFASTLERFPAGLAPFRGIEEPLRLAVMDNVRRSLLLRLGAILRGNASERTRERGFHAYGAETVDFDIENNFILDGEAFPPGEYRLSAGPRLRFVVP</sequence>
<evidence type="ECO:0000259" key="1">
    <source>
        <dbReference type="PROSITE" id="PS50146"/>
    </source>
</evidence>
<dbReference type="AlphaFoldDB" id="A0A3N5CSC7"/>
<organism evidence="2 3">
    <name type="scientific">Aurantiacibacter spongiae</name>
    <dbReference type="NCBI Taxonomy" id="2488860"/>
    <lineage>
        <taxon>Bacteria</taxon>
        <taxon>Pseudomonadati</taxon>
        <taxon>Pseudomonadota</taxon>
        <taxon>Alphaproteobacteria</taxon>
        <taxon>Sphingomonadales</taxon>
        <taxon>Erythrobacteraceae</taxon>
        <taxon>Aurantiacibacter</taxon>
    </lineage>
</organism>
<dbReference type="InterPro" id="IPR001206">
    <property type="entry name" value="Diacylglycerol_kinase_cat_dom"/>
</dbReference>
<dbReference type="SUPFAM" id="SSF111331">
    <property type="entry name" value="NAD kinase/diacylglycerol kinase-like"/>
    <property type="match status" value="1"/>
</dbReference>
<dbReference type="InterPro" id="IPR017438">
    <property type="entry name" value="ATP-NAD_kinase_N"/>
</dbReference>
<gene>
    <name evidence="2" type="ORF">EG799_07555</name>
</gene>
<dbReference type="InterPro" id="IPR016064">
    <property type="entry name" value="NAD/diacylglycerol_kinase_sf"/>
</dbReference>
<dbReference type="PROSITE" id="PS50146">
    <property type="entry name" value="DAGK"/>
    <property type="match status" value="1"/>
</dbReference>
<keyword evidence="2" id="KW-0418">Kinase</keyword>
<accession>A0A3N5CSC7</accession>
<dbReference type="GO" id="GO:0016301">
    <property type="term" value="F:kinase activity"/>
    <property type="evidence" value="ECO:0007669"/>
    <property type="project" value="UniProtKB-KW"/>
</dbReference>
<protein>
    <submittedName>
        <fullName evidence="2">Diacylglycerol kinase</fullName>
    </submittedName>
</protein>
<evidence type="ECO:0000313" key="3">
    <source>
        <dbReference type="Proteomes" id="UP000275232"/>
    </source>
</evidence>
<proteinExistence type="predicted"/>
<dbReference type="RefSeq" id="WP_123879990.1">
    <property type="nucleotide sequence ID" value="NZ_RPFZ01000001.1"/>
</dbReference>
<dbReference type="Proteomes" id="UP000275232">
    <property type="component" value="Unassembled WGS sequence"/>
</dbReference>
<keyword evidence="3" id="KW-1185">Reference proteome</keyword>
<comment type="caution">
    <text evidence="2">The sequence shown here is derived from an EMBL/GenBank/DDBJ whole genome shotgun (WGS) entry which is preliminary data.</text>
</comment>